<keyword evidence="3 4" id="KW-0443">Lipid metabolism</keyword>
<sequence>MEYQANTRSNINENSTSQAIKEIALGLTLDGGGIKGYTSLLILQRLMLFVSIEEVSEPRNEAPTPEELRSITPALPHEYFDYIVGTSTGGLIAIMLGRLHLTVEECIHEYDTFAHKIFARPRRGHVRSLLWLPRSKFDCRELKKFIQDVIKHHKYPNTANSDNSEVDRGAPWKMFSDPPLVGRPLCCSGTCDCFSKGTSESEATSHSCKTAVIATKKEYPSSRAWFIRSYIHENTLNLDIPPGTTSTKYEIWEVARATSAAPGYFKPLIIEGEEKEVQFMDGGLEYNNPSLLAFYEMEYMAKNTHATRNIELRGCLVSIGCGISAFDVFPEDKQWPATRYIKLLRAFRKIATDTEKAHKDVKAATDLHQFPYYRFNVDKGLEKVMLDDWGYKRREFVEDGEQKSERLRTFEYFRRVTLNYLEQPNVKEKMRDCAKLLVRYHRQRREVGYM</sequence>
<evidence type="ECO:0000256" key="1">
    <source>
        <dbReference type="ARBA" id="ARBA00022801"/>
    </source>
</evidence>
<feature type="short sequence motif" description="DGA/G" evidence="4">
    <location>
        <begin position="281"/>
        <end position="283"/>
    </location>
</feature>
<organism evidence="6 7">
    <name type="scientific">Coleophoma crateriformis</name>
    <dbReference type="NCBI Taxonomy" id="565419"/>
    <lineage>
        <taxon>Eukaryota</taxon>
        <taxon>Fungi</taxon>
        <taxon>Dikarya</taxon>
        <taxon>Ascomycota</taxon>
        <taxon>Pezizomycotina</taxon>
        <taxon>Leotiomycetes</taxon>
        <taxon>Helotiales</taxon>
        <taxon>Dermateaceae</taxon>
        <taxon>Coleophoma</taxon>
    </lineage>
</organism>
<feature type="active site" description="Proton acceptor" evidence="4">
    <location>
        <position position="281"/>
    </location>
</feature>
<name>A0A3D8SI85_9HELO</name>
<evidence type="ECO:0000256" key="2">
    <source>
        <dbReference type="ARBA" id="ARBA00022963"/>
    </source>
</evidence>
<feature type="short sequence motif" description="GXSXG" evidence="4">
    <location>
        <begin position="85"/>
        <end position="89"/>
    </location>
</feature>
<dbReference type="PANTHER" id="PTHR24185">
    <property type="entry name" value="CALCIUM-INDEPENDENT PHOSPHOLIPASE A2-GAMMA"/>
    <property type="match status" value="1"/>
</dbReference>
<dbReference type="Proteomes" id="UP000256328">
    <property type="component" value="Unassembled WGS sequence"/>
</dbReference>
<evidence type="ECO:0000313" key="6">
    <source>
        <dbReference type="EMBL" id="RDW86016.1"/>
    </source>
</evidence>
<feature type="domain" description="PNPLA" evidence="5">
    <location>
        <begin position="27"/>
        <end position="294"/>
    </location>
</feature>
<dbReference type="PROSITE" id="PS51635">
    <property type="entry name" value="PNPLA"/>
    <property type="match status" value="1"/>
</dbReference>
<dbReference type="GO" id="GO:0046486">
    <property type="term" value="P:glycerolipid metabolic process"/>
    <property type="evidence" value="ECO:0007669"/>
    <property type="project" value="UniProtKB-ARBA"/>
</dbReference>
<comment type="caution">
    <text evidence="6">The sequence shown here is derived from an EMBL/GenBank/DDBJ whole genome shotgun (WGS) entry which is preliminary data.</text>
</comment>
<keyword evidence="7" id="KW-1185">Reference proteome</keyword>
<feature type="active site" description="Nucleophile" evidence="4">
    <location>
        <position position="87"/>
    </location>
</feature>
<reference evidence="6 7" key="1">
    <citation type="journal article" date="2018" name="IMA Fungus">
        <title>IMA Genome-F 9: Draft genome sequence of Annulohypoxylon stygium, Aspergillus mulundensis, Berkeleyomyces basicola (syn. Thielaviopsis basicola), Ceratocystis smalleyi, two Cercospora beticola strains, Coleophoma cylindrospora, Fusarium fracticaudum, Phialophora cf. hyalina, and Morchella septimelata.</title>
        <authorList>
            <person name="Wingfield B.D."/>
            <person name="Bills G.F."/>
            <person name="Dong Y."/>
            <person name="Huang W."/>
            <person name="Nel W.J."/>
            <person name="Swalarsk-Parry B.S."/>
            <person name="Vaghefi N."/>
            <person name="Wilken P.M."/>
            <person name="An Z."/>
            <person name="de Beer Z.W."/>
            <person name="De Vos L."/>
            <person name="Chen L."/>
            <person name="Duong T.A."/>
            <person name="Gao Y."/>
            <person name="Hammerbacher A."/>
            <person name="Kikkert J.R."/>
            <person name="Li Y."/>
            <person name="Li H."/>
            <person name="Li K."/>
            <person name="Li Q."/>
            <person name="Liu X."/>
            <person name="Ma X."/>
            <person name="Naidoo K."/>
            <person name="Pethybridge S.J."/>
            <person name="Sun J."/>
            <person name="Steenkamp E.T."/>
            <person name="van der Nest M.A."/>
            <person name="van Wyk S."/>
            <person name="Wingfield M.J."/>
            <person name="Xiong C."/>
            <person name="Yue Q."/>
            <person name="Zhang X."/>
        </authorList>
    </citation>
    <scope>NUCLEOTIDE SEQUENCE [LARGE SCALE GENOMIC DNA]</scope>
    <source>
        <strain evidence="6 7">BP5796</strain>
    </source>
</reference>
<dbReference type="GO" id="GO:0047499">
    <property type="term" value="F:calcium-independent phospholipase A2 activity"/>
    <property type="evidence" value="ECO:0007669"/>
    <property type="project" value="TreeGrafter"/>
</dbReference>
<dbReference type="InterPro" id="IPR016035">
    <property type="entry name" value="Acyl_Trfase/lysoPLipase"/>
</dbReference>
<gene>
    <name evidence="6" type="ORF">BP5796_04341</name>
</gene>
<dbReference type="EMBL" id="PDLN01000005">
    <property type="protein sequence ID" value="RDW86016.1"/>
    <property type="molecule type" value="Genomic_DNA"/>
</dbReference>
<proteinExistence type="predicted"/>
<dbReference type="Gene3D" id="3.40.1090.10">
    <property type="entry name" value="Cytosolic phospholipase A2 catalytic domain"/>
    <property type="match status" value="1"/>
</dbReference>
<dbReference type="OrthoDB" id="1658288at2759"/>
<protein>
    <recommendedName>
        <fullName evidence="5">PNPLA domain-containing protein</fullName>
    </recommendedName>
</protein>
<evidence type="ECO:0000313" key="7">
    <source>
        <dbReference type="Proteomes" id="UP000256328"/>
    </source>
</evidence>
<accession>A0A3D8SI85</accession>
<dbReference type="GO" id="GO:0019369">
    <property type="term" value="P:arachidonate metabolic process"/>
    <property type="evidence" value="ECO:0007669"/>
    <property type="project" value="TreeGrafter"/>
</dbReference>
<dbReference type="GO" id="GO:0016042">
    <property type="term" value="P:lipid catabolic process"/>
    <property type="evidence" value="ECO:0007669"/>
    <property type="project" value="UniProtKB-UniRule"/>
</dbReference>
<keyword evidence="1 4" id="KW-0378">Hydrolase</keyword>
<dbReference type="PANTHER" id="PTHR24185:SF1">
    <property type="entry name" value="CALCIUM-INDEPENDENT PHOSPHOLIPASE A2-GAMMA"/>
    <property type="match status" value="1"/>
</dbReference>
<dbReference type="SUPFAM" id="SSF52151">
    <property type="entry name" value="FabD/lysophospholipase-like"/>
    <property type="match status" value="1"/>
</dbReference>
<evidence type="ECO:0000259" key="5">
    <source>
        <dbReference type="PROSITE" id="PS51635"/>
    </source>
</evidence>
<evidence type="ECO:0000256" key="3">
    <source>
        <dbReference type="ARBA" id="ARBA00023098"/>
    </source>
</evidence>
<dbReference type="AlphaFoldDB" id="A0A3D8SI85"/>
<dbReference type="Pfam" id="PF01734">
    <property type="entry name" value="Patatin"/>
    <property type="match status" value="1"/>
</dbReference>
<feature type="short sequence motif" description="GXGXXG" evidence="4">
    <location>
        <begin position="31"/>
        <end position="36"/>
    </location>
</feature>
<keyword evidence="2 4" id="KW-0442">Lipid degradation</keyword>
<dbReference type="GO" id="GO:0016020">
    <property type="term" value="C:membrane"/>
    <property type="evidence" value="ECO:0007669"/>
    <property type="project" value="TreeGrafter"/>
</dbReference>
<dbReference type="InterPro" id="IPR002641">
    <property type="entry name" value="PNPLA_dom"/>
</dbReference>
<evidence type="ECO:0000256" key="4">
    <source>
        <dbReference type="PROSITE-ProRule" id="PRU01161"/>
    </source>
</evidence>